<feature type="non-terminal residue" evidence="2">
    <location>
        <position position="138"/>
    </location>
</feature>
<sequence>MQRYNPEVKPMTNLQNVDPRVADLVDKLRHVHHMAMSSIGSSGTEVDYMQRDGVDGSGSGNGADIDDNEEEYNTRGSGSGNGALNEDGTGNPNIDALPPVGKGASGNGNMPPNKTGGSSSTKSSMLISFALLVLARLY</sequence>
<dbReference type="Proteomes" id="UP000292052">
    <property type="component" value="Unassembled WGS sequence"/>
</dbReference>
<comment type="caution">
    <text evidence="2">The sequence shown here is derived from an EMBL/GenBank/DDBJ whole genome shotgun (WGS) entry which is preliminary data.</text>
</comment>
<accession>A0A482V6Q7</accession>
<evidence type="ECO:0000313" key="3">
    <source>
        <dbReference type="Proteomes" id="UP000292052"/>
    </source>
</evidence>
<dbReference type="OrthoDB" id="6380619at2759"/>
<dbReference type="EMBL" id="QDEB01133829">
    <property type="protein sequence ID" value="RZB38777.1"/>
    <property type="molecule type" value="Genomic_DNA"/>
</dbReference>
<proteinExistence type="predicted"/>
<feature type="region of interest" description="Disordered" evidence="1">
    <location>
        <begin position="41"/>
        <end position="121"/>
    </location>
</feature>
<name>A0A482V6Q7_ASBVE</name>
<dbReference type="AlphaFoldDB" id="A0A482V6Q7"/>
<evidence type="ECO:0000256" key="1">
    <source>
        <dbReference type="SAM" id="MobiDB-lite"/>
    </source>
</evidence>
<evidence type="ECO:0000313" key="2">
    <source>
        <dbReference type="EMBL" id="RZB38777.1"/>
    </source>
</evidence>
<keyword evidence="3" id="KW-1185">Reference proteome</keyword>
<reference evidence="2 3" key="1">
    <citation type="submission" date="2017-03" db="EMBL/GenBank/DDBJ databases">
        <title>Genome of the blue death feigning beetle - Asbolus verrucosus.</title>
        <authorList>
            <person name="Rider S.D."/>
        </authorList>
    </citation>
    <scope>NUCLEOTIDE SEQUENCE [LARGE SCALE GENOMIC DNA]</scope>
    <source>
        <strain evidence="2">Butters</strain>
        <tissue evidence="2">Head and leg muscle</tissue>
    </source>
</reference>
<protein>
    <submittedName>
        <fullName evidence="2">Glypican domain containing protein</fullName>
    </submittedName>
</protein>
<organism evidence="2 3">
    <name type="scientific">Asbolus verrucosus</name>
    <name type="common">Desert ironclad beetle</name>
    <dbReference type="NCBI Taxonomy" id="1661398"/>
    <lineage>
        <taxon>Eukaryota</taxon>
        <taxon>Metazoa</taxon>
        <taxon>Ecdysozoa</taxon>
        <taxon>Arthropoda</taxon>
        <taxon>Hexapoda</taxon>
        <taxon>Insecta</taxon>
        <taxon>Pterygota</taxon>
        <taxon>Neoptera</taxon>
        <taxon>Endopterygota</taxon>
        <taxon>Coleoptera</taxon>
        <taxon>Polyphaga</taxon>
        <taxon>Cucujiformia</taxon>
        <taxon>Tenebrionidae</taxon>
        <taxon>Pimeliinae</taxon>
        <taxon>Asbolus</taxon>
    </lineage>
</organism>
<gene>
    <name evidence="2" type="ORF">BDFB_007682</name>
</gene>